<evidence type="ECO:0000256" key="3">
    <source>
        <dbReference type="ARBA" id="ARBA00022801"/>
    </source>
</evidence>
<sequence>MTIPTRDPYSRASLPPDGAFSRLRGVSALLAAFIAIALVLCAAPAYAQPRGDRIGVADLASGDWIESPSHAYRLVMQGDGNLVLYGPAGALWATYTSAPENSGAYLANQGDGNLVIYRPDRSVVWASRSHAAGGGTLIMQNDGNVVNYGAAGPFWSTYTNGGVSKMAASGAVAFARRQVGKPYVWGGNGPDAYDCSGLTSRAYASVGVSLHRTSQSQYLQGQAVARAALQPGDLVFYSGAQPGHVGIYVGNDEIINARNTQLGIIYNHITAPGSITGYRRYA</sequence>
<dbReference type="InterPro" id="IPR038765">
    <property type="entry name" value="Papain-like_cys_pep_sf"/>
</dbReference>
<dbReference type="Proteomes" id="UP001144036">
    <property type="component" value="Unassembled WGS sequence"/>
</dbReference>
<name>A0ABT4SAI6_9ACTN</name>
<dbReference type="PANTHER" id="PTHR47359:SF3">
    <property type="entry name" value="NLP_P60 DOMAIN-CONTAINING PROTEIN-RELATED"/>
    <property type="match status" value="1"/>
</dbReference>
<evidence type="ECO:0000256" key="4">
    <source>
        <dbReference type="ARBA" id="ARBA00022807"/>
    </source>
</evidence>
<evidence type="ECO:0000313" key="7">
    <source>
        <dbReference type="EMBL" id="MDA0633956.1"/>
    </source>
</evidence>
<dbReference type="PROSITE" id="PS50927">
    <property type="entry name" value="BULB_LECTIN"/>
    <property type="match status" value="1"/>
</dbReference>
<dbReference type="EMBL" id="JAPNNL010000031">
    <property type="protein sequence ID" value="MDA0633956.1"/>
    <property type="molecule type" value="Genomic_DNA"/>
</dbReference>
<dbReference type="Gene3D" id="2.90.10.10">
    <property type="entry name" value="Bulb-type lectin domain"/>
    <property type="match status" value="2"/>
</dbReference>
<dbReference type="CDD" id="cd00028">
    <property type="entry name" value="B_lectin"/>
    <property type="match status" value="1"/>
</dbReference>
<feature type="domain" description="NlpC/P60" evidence="6">
    <location>
        <begin position="165"/>
        <end position="282"/>
    </location>
</feature>
<dbReference type="InterPro" id="IPR001480">
    <property type="entry name" value="Bulb-type_lectin_dom"/>
</dbReference>
<evidence type="ECO:0000259" key="5">
    <source>
        <dbReference type="PROSITE" id="PS50927"/>
    </source>
</evidence>
<keyword evidence="2" id="KW-0645">Protease</keyword>
<evidence type="ECO:0000313" key="8">
    <source>
        <dbReference type="Proteomes" id="UP001144036"/>
    </source>
</evidence>
<proteinExistence type="inferred from homology"/>
<gene>
    <name evidence="7" type="ORF">OUY22_11055</name>
</gene>
<feature type="domain" description="Bulb-type lectin" evidence="5">
    <location>
        <begin position="50"/>
        <end position="160"/>
    </location>
</feature>
<dbReference type="SUPFAM" id="SSF51110">
    <property type="entry name" value="alpha-D-mannose-specific plant lectins"/>
    <property type="match status" value="1"/>
</dbReference>
<organism evidence="7 8">
    <name type="scientific">Nonomuraea corallina</name>
    <dbReference type="NCBI Taxonomy" id="2989783"/>
    <lineage>
        <taxon>Bacteria</taxon>
        <taxon>Bacillati</taxon>
        <taxon>Actinomycetota</taxon>
        <taxon>Actinomycetes</taxon>
        <taxon>Streptosporangiales</taxon>
        <taxon>Streptosporangiaceae</taxon>
        <taxon>Nonomuraea</taxon>
    </lineage>
</organism>
<protein>
    <submittedName>
        <fullName evidence="7">NlpC/P60 family protein</fullName>
    </submittedName>
</protein>
<reference evidence="7" key="1">
    <citation type="submission" date="2022-11" db="EMBL/GenBank/DDBJ databases">
        <title>Nonomuraea corallina sp. nov., a new species of the genus Nonomuraea isolated from sea side sediment in Thai sea.</title>
        <authorList>
            <person name="Ngamcharungchit C."/>
            <person name="Matsumoto A."/>
            <person name="Suriyachadkun C."/>
            <person name="Panbangred W."/>
            <person name="Inahashi Y."/>
            <person name="Intra B."/>
        </authorList>
    </citation>
    <scope>NUCLEOTIDE SEQUENCE</scope>
    <source>
        <strain evidence="7">MCN248</strain>
    </source>
</reference>
<evidence type="ECO:0000256" key="2">
    <source>
        <dbReference type="ARBA" id="ARBA00022670"/>
    </source>
</evidence>
<dbReference type="InterPro" id="IPR051794">
    <property type="entry name" value="PG_Endopeptidase_C40"/>
</dbReference>
<keyword evidence="4" id="KW-0788">Thiol protease</keyword>
<accession>A0ABT4SAI6</accession>
<dbReference type="SMART" id="SM00108">
    <property type="entry name" value="B_lectin"/>
    <property type="match status" value="1"/>
</dbReference>
<dbReference type="PANTHER" id="PTHR47359">
    <property type="entry name" value="PEPTIDOGLYCAN DL-ENDOPEPTIDASE CWLO"/>
    <property type="match status" value="1"/>
</dbReference>
<evidence type="ECO:0000259" key="6">
    <source>
        <dbReference type="PROSITE" id="PS51935"/>
    </source>
</evidence>
<dbReference type="Pfam" id="PF00877">
    <property type="entry name" value="NLPC_P60"/>
    <property type="match status" value="1"/>
</dbReference>
<comment type="caution">
    <text evidence="7">The sequence shown here is derived from an EMBL/GenBank/DDBJ whole genome shotgun (WGS) entry which is preliminary data.</text>
</comment>
<dbReference type="Gene3D" id="3.90.1720.10">
    <property type="entry name" value="endopeptidase domain like (from Nostoc punctiforme)"/>
    <property type="match status" value="1"/>
</dbReference>
<dbReference type="InterPro" id="IPR036426">
    <property type="entry name" value="Bulb-type_lectin_dom_sf"/>
</dbReference>
<dbReference type="RefSeq" id="WP_270154762.1">
    <property type="nucleotide sequence ID" value="NZ_JAPNNL010000031.1"/>
</dbReference>
<comment type="similarity">
    <text evidence="1">Belongs to the peptidase C40 family.</text>
</comment>
<evidence type="ECO:0000256" key="1">
    <source>
        <dbReference type="ARBA" id="ARBA00007074"/>
    </source>
</evidence>
<keyword evidence="8" id="KW-1185">Reference proteome</keyword>
<dbReference type="SUPFAM" id="SSF54001">
    <property type="entry name" value="Cysteine proteinases"/>
    <property type="match status" value="1"/>
</dbReference>
<dbReference type="PROSITE" id="PS51935">
    <property type="entry name" value="NLPC_P60"/>
    <property type="match status" value="1"/>
</dbReference>
<dbReference type="InterPro" id="IPR000064">
    <property type="entry name" value="NLP_P60_dom"/>
</dbReference>
<keyword evidence="3" id="KW-0378">Hydrolase</keyword>